<dbReference type="Proteomes" id="UP000190092">
    <property type="component" value="Unassembled WGS sequence"/>
</dbReference>
<evidence type="ECO:0000256" key="3">
    <source>
        <dbReference type="RuleBase" id="RU000363"/>
    </source>
</evidence>
<dbReference type="PANTHER" id="PTHR44196">
    <property type="entry name" value="DEHYDROGENASE/REDUCTASE SDR FAMILY MEMBER 7B"/>
    <property type="match status" value="1"/>
</dbReference>
<dbReference type="RefSeq" id="WP_085933295.1">
    <property type="nucleotide sequence ID" value="NZ_FUWJ01000001.1"/>
</dbReference>
<evidence type="ECO:0000313" key="5">
    <source>
        <dbReference type="Proteomes" id="UP000190092"/>
    </source>
</evidence>
<evidence type="ECO:0000256" key="1">
    <source>
        <dbReference type="ARBA" id="ARBA00006484"/>
    </source>
</evidence>
<dbReference type="OrthoDB" id="9790785at2"/>
<reference evidence="5" key="1">
    <citation type="submission" date="2017-02" db="EMBL/GenBank/DDBJ databases">
        <authorList>
            <person name="Varghese N."/>
            <person name="Submissions S."/>
        </authorList>
    </citation>
    <scope>NUCLEOTIDE SEQUENCE [LARGE SCALE GENOMIC DNA]</scope>
    <source>
        <strain evidence="5">ATCC 27094</strain>
    </source>
</reference>
<dbReference type="InterPro" id="IPR036291">
    <property type="entry name" value="NAD(P)-bd_dom_sf"/>
</dbReference>
<dbReference type="PRINTS" id="PR00080">
    <property type="entry name" value="SDRFAMILY"/>
</dbReference>
<dbReference type="AlphaFoldDB" id="A0A1T4LSX5"/>
<evidence type="ECO:0000313" key="4">
    <source>
        <dbReference type="EMBL" id="SJZ57726.1"/>
    </source>
</evidence>
<dbReference type="Pfam" id="PF00106">
    <property type="entry name" value="adh_short"/>
    <property type="match status" value="1"/>
</dbReference>
<comment type="similarity">
    <text evidence="1 3">Belongs to the short-chain dehydrogenases/reductases (SDR) family.</text>
</comment>
<dbReference type="GO" id="GO:0016491">
    <property type="term" value="F:oxidoreductase activity"/>
    <property type="evidence" value="ECO:0007669"/>
    <property type="project" value="UniProtKB-KW"/>
</dbReference>
<keyword evidence="5" id="KW-1185">Reference proteome</keyword>
<evidence type="ECO:0000256" key="2">
    <source>
        <dbReference type="ARBA" id="ARBA00023002"/>
    </source>
</evidence>
<protein>
    <submittedName>
        <fullName evidence="4">NAD(P)-dependent dehydrogenase, short-chain alcohol dehydrogenase family</fullName>
    </submittedName>
</protein>
<accession>A0A1T4LSX5</accession>
<dbReference type="SUPFAM" id="SSF51735">
    <property type="entry name" value="NAD(P)-binding Rossmann-fold domains"/>
    <property type="match status" value="1"/>
</dbReference>
<dbReference type="STRING" id="225324.SAMN02745126_01694"/>
<proteinExistence type="inferred from homology"/>
<dbReference type="GO" id="GO:0016020">
    <property type="term" value="C:membrane"/>
    <property type="evidence" value="ECO:0007669"/>
    <property type="project" value="TreeGrafter"/>
</dbReference>
<dbReference type="EMBL" id="FUWJ01000001">
    <property type="protein sequence ID" value="SJZ57726.1"/>
    <property type="molecule type" value="Genomic_DNA"/>
</dbReference>
<dbReference type="InterPro" id="IPR002347">
    <property type="entry name" value="SDR_fam"/>
</dbReference>
<sequence>MRLKGRIALVTGASRGLGAAAALAYAREGAHCILVARTVGGLEAVDDQIQALGGSATLVPLDVTDGPGIDRLGQALYERFGKLDILLGNAGLLGMLAPVGHIEPDIFERVMAVNVTANWRLIRSLDPLLRQSDAGRAIFVTCDISRRVVPYWSAYAASKAALDMLASTYAAECGHTSVRVNLYDPGPLRTKLRKEAFPGENPETVSSPEAHAEALIELALPSCALNGEWVAGHQDDSTG</sequence>
<dbReference type="PANTHER" id="PTHR44196:SF4">
    <property type="entry name" value="SHORT CHAIN DEHYDROGENASE"/>
    <property type="match status" value="1"/>
</dbReference>
<dbReference type="PRINTS" id="PR00081">
    <property type="entry name" value="GDHRDH"/>
</dbReference>
<dbReference type="Gene3D" id="3.40.50.720">
    <property type="entry name" value="NAD(P)-binding Rossmann-like Domain"/>
    <property type="match status" value="1"/>
</dbReference>
<organism evidence="4 5">
    <name type="scientific">Enhydrobacter aerosaccus</name>
    <dbReference type="NCBI Taxonomy" id="225324"/>
    <lineage>
        <taxon>Bacteria</taxon>
        <taxon>Pseudomonadati</taxon>
        <taxon>Pseudomonadota</taxon>
        <taxon>Alphaproteobacteria</taxon>
        <taxon>Hyphomicrobiales</taxon>
        <taxon>Enhydrobacter</taxon>
    </lineage>
</organism>
<keyword evidence="2" id="KW-0560">Oxidoreductase</keyword>
<gene>
    <name evidence="4" type="ORF">SAMN02745126_01694</name>
</gene>
<name>A0A1T4LSX5_9HYPH</name>